<sequence>MGFGTYARRVRDRDLPFGRRFRALRAAAGCYHPIGFNATWSYLTTAGNLRRDELALIRALDMLELSRNAWLAEIDAFADRRRLEKRKHRRSPLAPEVRYLHGWRWPGPEGHRVMFREVGVLWAQHGLVPFPDVAISERDNLVELNATLANCVSTYLRNKGMADSAHRATLLRCRRKICWHLRHLGHPSPFHDAFDYHRRLLKVTELLINDAFPFTAETQDKG</sequence>
<organism evidence="1 2">
    <name type="scientific">Nonomuraea ferruginea</name>
    <dbReference type="NCBI Taxonomy" id="46174"/>
    <lineage>
        <taxon>Bacteria</taxon>
        <taxon>Bacillati</taxon>
        <taxon>Actinomycetota</taxon>
        <taxon>Actinomycetes</taxon>
        <taxon>Streptosporangiales</taxon>
        <taxon>Streptosporangiaceae</taxon>
        <taxon>Nonomuraea</taxon>
    </lineage>
</organism>
<dbReference type="Proteomes" id="UP001212498">
    <property type="component" value="Unassembled WGS sequence"/>
</dbReference>
<reference evidence="1 2" key="1">
    <citation type="submission" date="2022-11" db="EMBL/GenBank/DDBJ databases">
        <title>Nonomuraea corallina sp. nov., a new species of the genus Nonomuraea isolated from sea side sediment in Thai sea.</title>
        <authorList>
            <person name="Ngamcharungchit C."/>
            <person name="Matsumoto A."/>
            <person name="Suriyachadkun C."/>
            <person name="Panbangred W."/>
            <person name="Inahashi Y."/>
            <person name="Intra B."/>
        </authorList>
    </citation>
    <scope>NUCLEOTIDE SEQUENCE [LARGE SCALE GENOMIC DNA]</scope>
    <source>
        <strain evidence="1 2">DSM 43553</strain>
    </source>
</reference>
<keyword evidence="2" id="KW-1185">Reference proteome</keyword>
<dbReference type="EMBL" id="JAPNUD010000006">
    <property type="protein sequence ID" value="MDA0639719.1"/>
    <property type="molecule type" value="Genomic_DNA"/>
</dbReference>
<evidence type="ECO:0000313" key="1">
    <source>
        <dbReference type="EMBL" id="MDA0639719.1"/>
    </source>
</evidence>
<comment type="caution">
    <text evidence="1">The sequence shown here is derived from an EMBL/GenBank/DDBJ whole genome shotgun (WGS) entry which is preliminary data.</text>
</comment>
<protein>
    <submittedName>
        <fullName evidence="1">Uncharacterized protein</fullName>
    </submittedName>
</protein>
<accession>A0ABT4SRE2</accession>
<name>A0ABT4SRE2_9ACTN</name>
<dbReference type="RefSeq" id="WP_271275169.1">
    <property type="nucleotide sequence ID" value="NZ_BAABFD010000028.1"/>
</dbReference>
<proteinExistence type="predicted"/>
<gene>
    <name evidence="1" type="ORF">OUY24_03705</name>
</gene>
<evidence type="ECO:0000313" key="2">
    <source>
        <dbReference type="Proteomes" id="UP001212498"/>
    </source>
</evidence>